<dbReference type="GO" id="GO:0006564">
    <property type="term" value="P:L-serine biosynthetic process"/>
    <property type="evidence" value="ECO:0007669"/>
    <property type="project" value="UniProtKB-KW"/>
</dbReference>
<comment type="similarity">
    <text evidence="3">Belongs to the HAD-like hydrolase superfamily. SerB family.</text>
</comment>
<dbReference type="AlphaFoldDB" id="W8X8Q4"/>
<dbReference type="NCBIfam" id="TIGR00338">
    <property type="entry name" value="serB"/>
    <property type="match status" value="1"/>
</dbReference>
<keyword evidence="10" id="KW-0718">Serine biosynthesis</keyword>
<dbReference type="PANTHER" id="PTHR43344:SF2">
    <property type="entry name" value="PHOSPHOSERINE PHOSPHATASE"/>
    <property type="match status" value="1"/>
</dbReference>
<dbReference type="SFLD" id="SFLDS00003">
    <property type="entry name" value="Haloacid_Dehalogenase"/>
    <property type="match status" value="1"/>
</dbReference>
<keyword evidence="8 16" id="KW-0378">Hydrolase</keyword>
<dbReference type="UniPathway" id="UPA00135">
    <property type="reaction ID" value="UER00198"/>
</dbReference>
<comment type="cofactor">
    <cofactor evidence="1">
        <name>Mg(2+)</name>
        <dbReference type="ChEBI" id="CHEBI:18420"/>
    </cofactor>
</comment>
<comment type="catalytic activity">
    <reaction evidence="13">
        <text>O-phospho-D-serine + H2O = D-serine + phosphate</text>
        <dbReference type="Rhea" id="RHEA:24873"/>
        <dbReference type="ChEBI" id="CHEBI:15377"/>
        <dbReference type="ChEBI" id="CHEBI:35247"/>
        <dbReference type="ChEBI" id="CHEBI:43474"/>
        <dbReference type="ChEBI" id="CHEBI:58680"/>
        <dbReference type="EC" id="3.1.3.3"/>
    </reaction>
</comment>
<evidence type="ECO:0000256" key="3">
    <source>
        <dbReference type="ARBA" id="ARBA00009184"/>
    </source>
</evidence>
<keyword evidence="17" id="KW-1185">Reference proteome</keyword>
<organism evidence="16 17">
    <name type="scientific">Castellaniella defragrans (strain DSM 12143 / CCUG 39792 / 65Phen)</name>
    <name type="common">Alcaligenes defragrans</name>
    <dbReference type="NCBI Taxonomy" id="1437824"/>
    <lineage>
        <taxon>Bacteria</taxon>
        <taxon>Pseudomonadati</taxon>
        <taxon>Pseudomonadota</taxon>
        <taxon>Betaproteobacteria</taxon>
        <taxon>Burkholderiales</taxon>
        <taxon>Alcaligenaceae</taxon>
        <taxon>Castellaniella</taxon>
    </lineage>
</organism>
<dbReference type="Pfam" id="PF13284">
    <property type="entry name" value="DUF4072"/>
    <property type="match status" value="1"/>
</dbReference>
<evidence type="ECO:0000256" key="14">
    <source>
        <dbReference type="PIRSR" id="PIRSR604469-1"/>
    </source>
</evidence>
<dbReference type="InterPro" id="IPR004469">
    <property type="entry name" value="PSP"/>
</dbReference>
<evidence type="ECO:0000259" key="15">
    <source>
        <dbReference type="Pfam" id="PF13284"/>
    </source>
</evidence>
<keyword evidence="7" id="KW-0479">Metal-binding</keyword>
<dbReference type="InterPro" id="IPR025138">
    <property type="entry name" value="DUF4072"/>
</dbReference>
<dbReference type="NCBIfam" id="TIGR01488">
    <property type="entry name" value="HAD-SF-IB"/>
    <property type="match status" value="1"/>
</dbReference>
<dbReference type="Gene3D" id="3.40.50.1000">
    <property type="entry name" value="HAD superfamily/HAD-like"/>
    <property type="match status" value="1"/>
</dbReference>
<dbReference type="InterPro" id="IPR036412">
    <property type="entry name" value="HAD-like_sf"/>
</dbReference>
<proteinExistence type="inferred from homology"/>
<evidence type="ECO:0000256" key="13">
    <source>
        <dbReference type="ARBA" id="ARBA00048523"/>
    </source>
</evidence>
<dbReference type="eggNOG" id="COG0560">
    <property type="taxonomic scope" value="Bacteria"/>
</dbReference>
<dbReference type="InterPro" id="IPR023214">
    <property type="entry name" value="HAD_sf"/>
</dbReference>
<sequence length="293" mass="31580">MAALISKDLHMAHIILQAPRLSAADIERLAAVACASGVQELGPTAVRLLDVDPDCRDEALAQAAAARMDAAWLDTVHRLADCRVLAMDMDSTLVNIECIDEIADAVGRKAEVAAITEAAMRGEIKDFAESLRRRVALLRGVPETALEQVFTQRLRLNPGAERLIEVARAHGLKTLLVSGGFTFFTERLRRGLALDEAHANTLEVADGVLTGRVLGDIVDGAAKAAHVRALAQSTGAAPEQIIVLGDGSNDLPMMAQAFYSVAYRAKPVVRAQARFALDHSPLDAVLNWFRLRH</sequence>
<dbReference type="SFLD" id="SFLDF00029">
    <property type="entry name" value="phosphoserine_phosphatase"/>
    <property type="match status" value="1"/>
</dbReference>
<reference evidence="16 17" key="1">
    <citation type="journal article" date="2014" name="BMC Microbiol.">
        <title>The oxygen-independent metabolism of cyclic monoterpenes in Castellaniella defragrans 65Phen.</title>
        <authorList>
            <person name="Petasch J."/>
            <person name="Disch E.M."/>
            <person name="Markert S."/>
            <person name="Becher D."/>
            <person name="Schweder T."/>
            <person name="Huttel B."/>
            <person name="Reinhardt R."/>
            <person name="Harder J."/>
        </authorList>
    </citation>
    <scope>NUCLEOTIDE SEQUENCE [LARGE SCALE GENOMIC DNA]</scope>
    <source>
        <strain evidence="16">65Phen</strain>
    </source>
</reference>
<evidence type="ECO:0000256" key="6">
    <source>
        <dbReference type="ARBA" id="ARBA00022605"/>
    </source>
</evidence>
<dbReference type="InterPro" id="IPR050582">
    <property type="entry name" value="HAD-like_SerB"/>
</dbReference>
<dbReference type="SFLD" id="SFLDG01136">
    <property type="entry name" value="C1.6:_Phosphoserine_Phosphatas"/>
    <property type="match status" value="1"/>
</dbReference>
<dbReference type="STRING" id="1437824.BN940_05056"/>
<feature type="active site" description="Proton donor" evidence="14">
    <location>
        <position position="90"/>
    </location>
</feature>
<evidence type="ECO:0000256" key="5">
    <source>
        <dbReference type="ARBA" id="ARBA00015196"/>
    </source>
</evidence>
<evidence type="ECO:0000256" key="12">
    <source>
        <dbReference type="ARBA" id="ARBA00048138"/>
    </source>
</evidence>
<dbReference type="GO" id="GO:0036424">
    <property type="term" value="F:L-phosphoserine phosphatase activity"/>
    <property type="evidence" value="ECO:0007669"/>
    <property type="project" value="InterPro"/>
</dbReference>
<dbReference type="Pfam" id="PF12710">
    <property type="entry name" value="HAD"/>
    <property type="match status" value="1"/>
</dbReference>
<dbReference type="GO" id="GO:0000287">
    <property type="term" value="F:magnesium ion binding"/>
    <property type="evidence" value="ECO:0007669"/>
    <property type="project" value="TreeGrafter"/>
</dbReference>
<dbReference type="EMBL" id="HG916765">
    <property type="protein sequence ID" value="CDM23480.1"/>
    <property type="molecule type" value="Genomic_DNA"/>
</dbReference>
<name>W8X8Q4_CASD6</name>
<evidence type="ECO:0000256" key="11">
    <source>
        <dbReference type="ARBA" id="ARBA00031693"/>
    </source>
</evidence>
<evidence type="ECO:0000256" key="10">
    <source>
        <dbReference type="ARBA" id="ARBA00023299"/>
    </source>
</evidence>
<dbReference type="Proteomes" id="UP000019805">
    <property type="component" value="Chromosome"/>
</dbReference>
<protein>
    <recommendedName>
        <fullName evidence="5">Phosphoserine phosphatase</fullName>
        <ecNumber evidence="4">3.1.3.3</ecNumber>
    </recommendedName>
    <alternativeName>
        <fullName evidence="11">O-phosphoserine phosphohydrolase</fullName>
    </alternativeName>
</protein>
<dbReference type="PATRIC" id="fig|1437824.5.peg.997"/>
<evidence type="ECO:0000256" key="8">
    <source>
        <dbReference type="ARBA" id="ARBA00022801"/>
    </source>
</evidence>
<dbReference type="HOGENOM" id="CLU_036368_4_0_4"/>
<dbReference type="SUPFAM" id="SSF56784">
    <property type="entry name" value="HAD-like"/>
    <property type="match status" value="1"/>
</dbReference>
<keyword evidence="9" id="KW-0460">Magnesium</keyword>
<feature type="active site" description="Nucleophile" evidence="14">
    <location>
        <position position="88"/>
    </location>
</feature>
<dbReference type="EC" id="3.1.3.3" evidence="4"/>
<evidence type="ECO:0000256" key="2">
    <source>
        <dbReference type="ARBA" id="ARBA00005135"/>
    </source>
</evidence>
<feature type="domain" description="DUF4072" evidence="15">
    <location>
        <begin position="15"/>
        <end position="58"/>
    </location>
</feature>
<dbReference type="PANTHER" id="PTHR43344">
    <property type="entry name" value="PHOSPHOSERINE PHOSPHATASE"/>
    <property type="match status" value="1"/>
</dbReference>
<evidence type="ECO:0000313" key="16">
    <source>
        <dbReference type="EMBL" id="CDM23480.1"/>
    </source>
</evidence>
<evidence type="ECO:0000256" key="7">
    <source>
        <dbReference type="ARBA" id="ARBA00022723"/>
    </source>
</evidence>
<dbReference type="GO" id="GO:0005737">
    <property type="term" value="C:cytoplasm"/>
    <property type="evidence" value="ECO:0007669"/>
    <property type="project" value="TreeGrafter"/>
</dbReference>
<keyword evidence="6" id="KW-0028">Amino-acid biosynthesis</keyword>
<accession>W8X8Q4</accession>
<gene>
    <name evidence="16" type="ORF">BN940_05056</name>
</gene>
<dbReference type="KEGG" id="cdn:BN940_05056"/>
<evidence type="ECO:0000256" key="9">
    <source>
        <dbReference type="ARBA" id="ARBA00022842"/>
    </source>
</evidence>
<evidence type="ECO:0000313" key="17">
    <source>
        <dbReference type="Proteomes" id="UP000019805"/>
    </source>
</evidence>
<evidence type="ECO:0000256" key="1">
    <source>
        <dbReference type="ARBA" id="ARBA00001946"/>
    </source>
</evidence>
<comment type="catalytic activity">
    <reaction evidence="12">
        <text>O-phospho-L-serine + H2O = L-serine + phosphate</text>
        <dbReference type="Rhea" id="RHEA:21208"/>
        <dbReference type="ChEBI" id="CHEBI:15377"/>
        <dbReference type="ChEBI" id="CHEBI:33384"/>
        <dbReference type="ChEBI" id="CHEBI:43474"/>
        <dbReference type="ChEBI" id="CHEBI:57524"/>
        <dbReference type="EC" id="3.1.3.3"/>
    </reaction>
</comment>
<comment type="pathway">
    <text evidence="2">Amino-acid biosynthesis; L-serine biosynthesis; L-serine from 3-phospho-D-glycerate: step 3/3.</text>
</comment>
<evidence type="ECO:0000256" key="4">
    <source>
        <dbReference type="ARBA" id="ARBA00012640"/>
    </source>
</evidence>
<dbReference type="SFLD" id="SFLDG01137">
    <property type="entry name" value="C1.6.1:_Phosphoserine_Phosphat"/>
    <property type="match status" value="1"/>
</dbReference>